<gene>
    <name evidence="1" type="ORF">Lgee_1264</name>
</gene>
<reference evidence="1 2" key="1">
    <citation type="submission" date="2015-11" db="EMBL/GenBank/DDBJ databases">
        <title>Genomic analysis of 38 Legionella species identifies large and diverse effector repertoires.</title>
        <authorList>
            <person name="Burstein D."/>
            <person name="Amaro F."/>
            <person name="Zusman T."/>
            <person name="Lifshitz Z."/>
            <person name="Cohen O."/>
            <person name="Gilbert J.A."/>
            <person name="Pupko T."/>
            <person name="Shuman H.A."/>
            <person name="Segal G."/>
        </authorList>
    </citation>
    <scope>NUCLEOTIDE SEQUENCE [LARGE SCALE GENOMIC DNA]</scope>
    <source>
        <strain evidence="1 2">ATCC 49504</strain>
    </source>
</reference>
<proteinExistence type="predicted"/>
<sequence length="61" mass="7008">MSALFDDDEDVLEPQEDGLEDAEAADIIPIEVKPGPDARRRLEKLLEARRLREELDDFPDE</sequence>
<dbReference type="NCBIfam" id="NF046101">
    <property type="entry name" value="PA3496_fam"/>
    <property type="match status" value="1"/>
</dbReference>
<dbReference type="Proteomes" id="UP000054785">
    <property type="component" value="Unassembled WGS sequence"/>
</dbReference>
<evidence type="ECO:0000313" key="2">
    <source>
        <dbReference type="Proteomes" id="UP000054785"/>
    </source>
</evidence>
<keyword evidence="2" id="KW-1185">Reference proteome</keyword>
<dbReference type="RefSeq" id="WP_028385981.1">
    <property type="nucleotide sequence ID" value="NZ_CAAAHN010000011.1"/>
</dbReference>
<dbReference type="AlphaFoldDB" id="A0A0W0TTZ5"/>
<dbReference type="PATRIC" id="fig|45065.4.peg.1363"/>
<comment type="caution">
    <text evidence="1">The sequence shown here is derived from an EMBL/GenBank/DDBJ whole genome shotgun (WGS) entry which is preliminary data.</text>
</comment>
<organism evidence="1 2">
    <name type="scientific">Legionella geestiana</name>
    <dbReference type="NCBI Taxonomy" id="45065"/>
    <lineage>
        <taxon>Bacteria</taxon>
        <taxon>Pseudomonadati</taxon>
        <taxon>Pseudomonadota</taxon>
        <taxon>Gammaproteobacteria</taxon>
        <taxon>Legionellales</taxon>
        <taxon>Legionellaceae</taxon>
        <taxon>Legionella</taxon>
    </lineage>
</organism>
<name>A0A0W0TTZ5_9GAMM</name>
<accession>A0A0W0TTZ5</accession>
<evidence type="ECO:0000313" key="1">
    <source>
        <dbReference type="EMBL" id="KTC98998.1"/>
    </source>
</evidence>
<protein>
    <submittedName>
        <fullName evidence="1">Uncharacterized protein</fullName>
    </submittedName>
</protein>
<dbReference type="EMBL" id="LNYC01000051">
    <property type="protein sequence ID" value="KTC98998.1"/>
    <property type="molecule type" value="Genomic_DNA"/>
</dbReference>
<dbReference type="InterPro" id="IPR058059">
    <property type="entry name" value="PA3496-like"/>
</dbReference>
<dbReference type="STRING" id="45065.Lgee_1264"/>